<organism evidence="2 3">
    <name type="scientific">Nostoc minutum NIES-26</name>
    <dbReference type="NCBI Taxonomy" id="1844469"/>
    <lineage>
        <taxon>Bacteria</taxon>
        <taxon>Bacillati</taxon>
        <taxon>Cyanobacteriota</taxon>
        <taxon>Cyanophyceae</taxon>
        <taxon>Nostocales</taxon>
        <taxon>Nostocaceae</taxon>
        <taxon>Nostoc</taxon>
    </lineage>
</organism>
<feature type="transmembrane region" description="Helical" evidence="1">
    <location>
        <begin position="84"/>
        <end position="109"/>
    </location>
</feature>
<keyword evidence="1" id="KW-0812">Transmembrane</keyword>
<keyword evidence="3" id="KW-1185">Reference proteome</keyword>
<name>A0A367QRF3_9NOSO</name>
<keyword evidence="1" id="KW-0472">Membrane</keyword>
<protein>
    <submittedName>
        <fullName evidence="2">Uncharacterized protein</fullName>
    </submittedName>
</protein>
<dbReference type="Proteomes" id="UP000252107">
    <property type="component" value="Unassembled WGS sequence"/>
</dbReference>
<reference evidence="2" key="1">
    <citation type="submission" date="2016-04" db="EMBL/GenBank/DDBJ databases">
        <authorList>
            <person name="Tabuchi Yagui T.R."/>
        </authorList>
    </citation>
    <scope>NUCLEOTIDE SEQUENCE [LARGE SCALE GENOMIC DNA]</scope>
    <source>
        <strain evidence="2">NIES-26</strain>
    </source>
</reference>
<feature type="transmembrane region" description="Helical" evidence="1">
    <location>
        <begin position="37"/>
        <end position="64"/>
    </location>
</feature>
<feature type="transmembrane region" description="Helical" evidence="1">
    <location>
        <begin position="6"/>
        <end position="25"/>
    </location>
</feature>
<comment type="caution">
    <text evidence="2">The sequence shown here is derived from an EMBL/GenBank/DDBJ whole genome shotgun (WGS) entry which is preliminary data.</text>
</comment>
<evidence type="ECO:0000313" key="3">
    <source>
        <dbReference type="Proteomes" id="UP000252107"/>
    </source>
</evidence>
<dbReference type="EMBL" id="LXQD01000307">
    <property type="protein sequence ID" value="RCJ26767.1"/>
    <property type="molecule type" value="Genomic_DNA"/>
</dbReference>
<sequence length="117" mass="13351">MVYTFYVFTYLYTVLFFRLVLLTASSVATSTPDNFNIFYFIVNIFYGIFSVLFNLIKLIIFGSANLFSFVFQKLGWLVGFSLSGLGWVIGIVFGVGIIALIVFIIYIFLTTEVKENK</sequence>
<accession>A0A367QRF3</accession>
<proteinExistence type="predicted"/>
<evidence type="ECO:0000313" key="2">
    <source>
        <dbReference type="EMBL" id="RCJ26767.1"/>
    </source>
</evidence>
<evidence type="ECO:0000256" key="1">
    <source>
        <dbReference type="SAM" id="Phobius"/>
    </source>
</evidence>
<gene>
    <name evidence="2" type="ORF">A6770_26045</name>
</gene>
<keyword evidence="1" id="KW-1133">Transmembrane helix</keyword>
<dbReference type="AlphaFoldDB" id="A0A367QRF3"/>